<keyword evidence="6" id="KW-0408">Iron</keyword>
<dbReference type="SUPFAM" id="SSF50692">
    <property type="entry name" value="ADC-like"/>
    <property type="match status" value="1"/>
</dbReference>
<evidence type="ECO:0000256" key="4">
    <source>
        <dbReference type="ARBA" id="ARBA00022723"/>
    </source>
</evidence>
<keyword evidence="7" id="KW-0411">Iron-sulfur</keyword>
<dbReference type="Pfam" id="PF04879">
    <property type="entry name" value="Molybdop_Fe4S4"/>
    <property type="match status" value="1"/>
</dbReference>
<dbReference type="GO" id="GO:0051536">
    <property type="term" value="F:iron-sulfur cluster binding"/>
    <property type="evidence" value="ECO:0007669"/>
    <property type="project" value="UniProtKB-KW"/>
</dbReference>
<dbReference type="RefSeq" id="WP_338602289.1">
    <property type="nucleotide sequence ID" value="NZ_AP028679.1"/>
</dbReference>
<organism evidence="9 10">
    <name type="scientific">Desulfoferula mesophila</name>
    <dbReference type="NCBI Taxonomy" id="3058419"/>
    <lineage>
        <taxon>Bacteria</taxon>
        <taxon>Pseudomonadati</taxon>
        <taxon>Thermodesulfobacteriota</taxon>
        <taxon>Desulfarculia</taxon>
        <taxon>Desulfarculales</taxon>
        <taxon>Desulfarculaceae</taxon>
        <taxon>Desulfoferula</taxon>
    </lineage>
</organism>
<dbReference type="Gene3D" id="3.40.228.10">
    <property type="entry name" value="Dimethylsulfoxide Reductase, domain 2"/>
    <property type="match status" value="1"/>
</dbReference>
<dbReference type="InterPro" id="IPR050612">
    <property type="entry name" value="Prok_Mopterin_Oxidored"/>
</dbReference>
<keyword evidence="10" id="KW-1185">Reference proteome</keyword>
<gene>
    <name evidence="9" type="ORF">FAK_35210</name>
</gene>
<evidence type="ECO:0000313" key="9">
    <source>
        <dbReference type="EMBL" id="BEQ16455.1"/>
    </source>
</evidence>
<evidence type="ECO:0000256" key="1">
    <source>
        <dbReference type="ARBA" id="ARBA00001942"/>
    </source>
</evidence>
<name>A0AAU9EI74_9BACT</name>
<comment type="similarity">
    <text evidence="2">Belongs to the prokaryotic molybdopterin-containing oxidoreductase family.</text>
</comment>
<dbReference type="Gene3D" id="2.20.25.90">
    <property type="entry name" value="ADC-like domains"/>
    <property type="match status" value="1"/>
</dbReference>
<sequence length="692" mass="76468">MDQNSREVKTHCSYMDHGGCGIICTVENGRIVKVKGDPDGWLNQGYICPKGLASPHRLNHPGRLRHPLRRVGARGEGHWERISWDEALGEISERLDEIRRREGARAVAFGLGMPKGLDHFAQIRLANTFGSPNLVASQDVCHAPREITGVHTCGFYPVVDFKEPSELVVLWASGVSTTNEEGAICSQLYKQLEDGTRLMVIDPYRSRLAERAELWLPLRPGSDAALALGMINVIIAEKLFDAEFVDQHVHGFAELAAQAADYPPEKVAAITWLEPEQIRQAARLYATAKPAALAWGNPIEHTNQAFHAARGLVCLMALTGNLDVAGGNVQPLEPKIAGLGPYVRADLVPDKRKEMLSAAHGVIPRFMTIPPAFLRRAILEGEPYPVKALFSLGTNPLMVWADSRLTKRALESLEFFACAELFLTPSAALADVVLPAAASLEFDDIGHYGIGHGYILARPRVVAPPEECRPPLQICCDLGRRLAGEELWPVDYHALLDMVLEPSGIGWQEFMAMGHLEGPHKYRKCEAKGFRTPTGKVELRLSTAEKFGLPPLPAWEGFAEDTSEEFPLVLTGRKNKAALHSSYRWVEELKKHDPEPITELHPADAVRLGINDGDRVRLSTRQGSIEQVARLNQRVRPGVVFAEHGWWFPEEDDPLGGWERSNFNLLTSAAKLGKEFGTPNLAAIPCRVEKVE</sequence>
<evidence type="ECO:0000313" key="10">
    <source>
        <dbReference type="Proteomes" id="UP001366166"/>
    </source>
</evidence>
<dbReference type="CDD" id="cd02781">
    <property type="entry name" value="MopB_CT_Acetylene-hydratase"/>
    <property type="match status" value="1"/>
</dbReference>
<dbReference type="GO" id="GO:0043546">
    <property type="term" value="F:molybdopterin cofactor binding"/>
    <property type="evidence" value="ECO:0007669"/>
    <property type="project" value="InterPro"/>
</dbReference>
<dbReference type="Proteomes" id="UP001366166">
    <property type="component" value="Chromosome"/>
</dbReference>
<evidence type="ECO:0000256" key="7">
    <source>
        <dbReference type="ARBA" id="ARBA00023014"/>
    </source>
</evidence>
<dbReference type="Gene3D" id="2.40.40.20">
    <property type="match status" value="1"/>
</dbReference>
<dbReference type="InterPro" id="IPR006657">
    <property type="entry name" value="MoPterin_dinucl-bd_dom"/>
</dbReference>
<dbReference type="Gene3D" id="3.40.50.740">
    <property type="match status" value="1"/>
</dbReference>
<keyword evidence="4" id="KW-0479">Metal-binding</keyword>
<evidence type="ECO:0000256" key="6">
    <source>
        <dbReference type="ARBA" id="ARBA00023004"/>
    </source>
</evidence>
<dbReference type="PANTHER" id="PTHR43742">
    <property type="entry name" value="TRIMETHYLAMINE-N-OXIDE REDUCTASE"/>
    <property type="match status" value="1"/>
</dbReference>
<keyword evidence="5" id="KW-0560">Oxidoreductase</keyword>
<dbReference type="Pfam" id="PF00384">
    <property type="entry name" value="Molybdopterin"/>
    <property type="match status" value="1"/>
</dbReference>
<dbReference type="AlphaFoldDB" id="A0AAU9EI74"/>
<dbReference type="InterPro" id="IPR006963">
    <property type="entry name" value="Mopterin_OxRdtase_4Fe-4S_dom"/>
</dbReference>
<dbReference type="GO" id="GO:0016491">
    <property type="term" value="F:oxidoreductase activity"/>
    <property type="evidence" value="ECO:0007669"/>
    <property type="project" value="UniProtKB-KW"/>
</dbReference>
<proteinExistence type="inferred from homology"/>
<dbReference type="SMART" id="SM00926">
    <property type="entry name" value="Molybdop_Fe4S4"/>
    <property type="match status" value="1"/>
</dbReference>
<dbReference type="PROSITE" id="PS00490">
    <property type="entry name" value="MOLYBDOPTERIN_PROK_2"/>
    <property type="match status" value="1"/>
</dbReference>
<dbReference type="InterPro" id="IPR037949">
    <property type="entry name" value="MopB_CT_Acetylene-hydratase"/>
</dbReference>
<dbReference type="GO" id="GO:0018818">
    <property type="term" value="F:acetylene hydratase activity"/>
    <property type="evidence" value="ECO:0007669"/>
    <property type="project" value="InterPro"/>
</dbReference>
<dbReference type="InterPro" id="IPR006656">
    <property type="entry name" value="Mopterin_OxRdtase"/>
</dbReference>
<dbReference type="SUPFAM" id="SSF53706">
    <property type="entry name" value="Formate dehydrogenase/DMSO reductase, domains 1-3"/>
    <property type="match status" value="1"/>
</dbReference>
<reference evidence="10" key="1">
    <citation type="journal article" date="2023" name="Arch. Microbiol.">
        <title>Desulfoferula mesophilus gen. nov. sp. nov., a mesophilic sulfate-reducing bacterium isolated from a brackish lake sediment.</title>
        <authorList>
            <person name="Watanabe T."/>
            <person name="Yabe T."/>
            <person name="Tsuji J.M."/>
            <person name="Fukui M."/>
        </authorList>
    </citation>
    <scope>NUCLEOTIDE SEQUENCE [LARGE SCALE GENOMIC DNA]</scope>
    <source>
        <strain evidence="10">12FAK</strain>
    </source>
</reference>
<evidence type="ECO:0000256" key="3">
    <source>
        <dbReference type="ARBA" id="ARBA00022505"/>
    </source>
</evidence>
<comment type="cofactor">
    <cofactor evidence="1">
        <name>Mo-bis(molybdopterin guanine dinucleotide)</name>
        <dbReference type="ChEBI" id="CHEBI:60539"/>
    </cofactor>
</comment>
<dbReference type="KEGG" id="dmp:FAK_35210"/>
<dbReference type="GO" id="GO:0046872">
    <property type="term" value="F:metal ion binding"/>
    <property type="evidence" value="ECO:0007669"/>
    <property type="project" value="UniProtKB-KW"/>
</dbReference>
<dbReference type="InterPro" id="IPR006655">
    <property type="entry name" value="Mopterin_OxRdtase_prok_CS"/>
</dbReference>
<dbReference type="PANTHER" id="PTHR43742:SF6">
    <property type="entry name" value="OXIDOREDUCTASE YYAE-RELATED"/>
    <property type="match status" value="1"/>
</dbReference>
<accession>A0AAU9EI74</accession>
<dbReference type="EMBL" id="AP028679">
    <property type="protein sequence ID" value="BEQ16455.1"/>
    <property type="molecule type" value="Genomic_DNA"/>
</dbReference>
<evidence type="ECO:0000259" key="8">
    <source>
        <dbReference type="SMART" id="SM00926"/>
    </source>
</evidence>
<feature type="domain" description="4Fe-4S Mo/W bis-MGD-type" evidence="8">
    <location>
        <begin position="5"/>
        <end position="60"/>
    </location>
</feature>
<protein>
    <recommendedName>
        <fullName evidence="8">4Fe-4S Mo/W bis-MGD-type domain-containing protein</fullName>
    </recommendedName>
</protein>
<dbReference type="InterPro" id="IPR009010">
    <property type="entry name" value="Asp_de-COase-like_dom_sf"/>
</dbReference>
<evidence type="ECO:0000256" key="5">
    <source>
        <dbReference type="ARBA" id="ARBA00023002"/>
    </source>
</evidence>
<evidence type="ECO:0000256" key="2">
    <source>
        <dbReference type="ARBA" id="ARBA00010312"/>
    </source>
</evidence>
<keyword evidence="3" id="KW-0500">Molybdenum</keyword>
<dbReference type="Pfam" id="PF01568">
    <property type="entry name" value="Molydop_binding"/>
    <property type="match status" value="1"/>
</dbReference>